<sequence>QLQQSVTPFVHLMQRVLERLMGACVSVDVEEEEDLMCTNNLFGPNNLSGIPGKKHTSVGKDMQQHPPILVIFKDLEAFNPRVLRYVEQLPLMFVFDITTSPSTIQHMLPQSIFFLLCIELFQSLSCTRHLTTVIDKRCLFSGLCVCVLTMGPPYQLALLEHFHSQPLSVLLTLFKCCVVRLFKTCCDSWCLPRTLSPRYVEKQAPQEQMQLLTSDDHVKEVCQKLLKVLRKYHKNHYPILRYLHVLTSSLPKYPLGKQIRELHISCLEKNVWENEECVSAMQLRMMAKDELVAALQKCTEILKTWQDQENERCSNWRIYSPKLTSRTESSDDDEAGEIISSPGKGLQKKTDLFQLQKYEVCYYSSFTALSNPYHYLKNENLLTEDGTISNAAPDICIVYKLHMECGRLAYATVVSAAEGKDADYGKVDELKRQPVFFFFIQAVSELEFLRFIKSTKQKSDLGRLLIQSLSLLYSMYVSIVF</sequence>
<dbReference type="Pfam" id="PF19675">
    <property type="entry name" value="ORC3_ins"/>
    <property type="match status" value="1"/>
</dbReference>
<dbReference type="Ensembl" id="ENSSTUT00000080753.1">
    <property type="protein sequence ID" value="ENSSTUP00000075974.1"/>
    <property type="gene ID" value="ENSSTUG00000033312.1"/>
</dbReference>
<dbReference type="PANTHER" id="PTHR12748:SF0">
    <property type="entry name" value="ORIGIN RECOGNITION COMPLEX SUBUNIT 3"/>
    <property type="match status" value="1"/>
</dbReference>
<dbReference type="Pfam" id="PF07034">
    <property type="entry name" value="ORC3_N"/>
    <property type="match status" value="1"/>
</dbReference>
<name>A0A674BXV7_SALTR</name>
<dbReference type="GO" id="GO:0031261">
    <property type="term" value="C:DNA replication preinitiation complex"/>
    <property type="evidence" value="ECO:0007669"/>
    <property type="project" value="TreeGrafter"/>
</dbReference>
<dbReference type="GO" id="GO:0006270">
    <property type="term" value="P:DNA replication initiation"/>
    <property type="evidence" value="ECO:0007669"/>
    <property type="project" value="TreeGrafter"/>
</dbReference>
<dbReference type="InterPro" id="IPR045663">
    <property type="entry name" value="ORC3_ins"/>
</dbReference>
<feature type="domain" description="Origin recognition complex subunit 3 insertion" evidence="2">
    <location>
        <begin position="198"/>
        <end position="357"/>
    </location>
</feature>
<reference evidence="3" key="1">
    <citation type="submission" date="2025-08" db="UniProtKB">
        <authorList>
            <consortium name="Ensembl"/>
        </authorList>
    </citation>
    <scope>IDENTIFICATION</scope>
</reference>
<dbReference type="Proteomes" id="UP000472277">
    <property type="component" value="Chromosome 25"/>
</dbReference>
<dbReference type="InterPro" id="IPR020795">
    <property type="entry name" value="ORC3"/>
</dbReference>
<dbReference type="GeneTree" id="ENSGT00390000011376"/>
<proteinExistence type="predicted"/>
<dbReference type="GO" id="GO:0005664">
    <property type="term" value="C:nuclear origin of replication recognition complex"/>
    <property type="evidence" value="ECO:0007669"/>
    <property type="project" value="InterPro"/>
</dbReference>
<protein>
    <submittedName>
        <fullName evidence="3">Origin recognition complex, subunit 3</fullName>
    </submittedName>
</protein>
<evidence type="ECO:0000259" key="1">
    <source>
        <dbReference type="Pfam" id="PF07034"/>
    </source>
</evidence>
<dbReference type="InterPro" id="IPR045667">
    <property type="entry name" value="ORC3_N"/>
</dbReference>
<dbReference type="AlphaFoldDB" id="A0A674BXV7"/>
<evidence type="ECO:0000313" key="3">
    <source>
        <dbReference type="Ensembl" id="ENSSTUP00000075974.1"/>
    </source>
</evidence>
<reference evidence="3" key="2">
    <citation type="submission" date="2025-09" db="UniProtKB">
        <authorList>
            <consortium name="Ensembl"/>
        </authorList>
    </citation>
    <scope>IDENTIFICATION</scope>
</reference>
<dbReference type="PANTHER" id="PTHR12748">
    <property type="entry name" value="ORIGIN RECOGNITION COMPLEX SUBUNIT 3"/>
    <property type="match status" value="1"/>
</dbReference>
<gene>
    <name evidence="3" type="primary">ORC3</name>
</gene>
<accession>A0A674BXV7</accession>
<keyword evidence="4" id="KW-1185">Reference proteome</keyword>
<dbReference type="GO" id="GO:0003688">
    <property type="term" value="F:DNA replication origin binding"/>
    <property type="evidence" value="ECO:0007669"/>
    <property type="project" value="TreeGrafter"/>
</dbReference>
<organism evidence="3 4">
    <name type="scientific">Salmo trutta</name>
    <name type="common">Brown trout</name>
    <dbReference type="NCBI Taxonomy" id="8032"/>
    <lineage>
        <taxon>Eukaryota</taxon>
        <taxon>Metazoa</taxon>
        <taxon>Chordata</taxon>
        <taxon>Craniata</taxon>
        <taxon>Vertebrata</taxon>
        <taxon>Euteleostomi</taxon>
        <taxon>Actinopterygii</taxon>
        <taxon>Neopterygii</taxon>
        <taxon>Teleostei</taxon>
        <taxon>Protacanthopterygii</taxon>
        <taxon>Salmoniformes</taxon>
        <taxon>Salmonidae</taxon>
        <taxon>Salmoninae</taxon>
        <taxon>Salmo</taxon>
    </lineage>
</organism>
<feature type="domain" description="Origin recognition complex subunit 3 N-terminal" evidence="1">
    <location>
        <begin position="11"/>
        <end position="136"/>
    </location>
</feature>
<evidence type="ECO:0000259" key="2">
    <source>
        <dbReference type="Pfam" id="PF19675"/>
    </source>
</evidence>
<dbReference type="GO" id="GO:0005656">
    <property type="term" value="C:nuclear pre-replicative complex"/>
    <property type="evidence" value="ECO:0007669"/>
    <property type="project" value="TreeGrafter"/>
</dbReference>
<dbReference type="CDD" id="cd20704">
    <property type="entry name" value="Orc3"/>
    <property type="match status" value="1"/>
</dbReference>
<evidence type="ECO:0000313" key="4">
    <source>
        <dbReference type="Proteomes" id="UP000472277"/>
    </source>
</evidence>